<dbReference type="InterPro" id="IPR036770">
    <property type="entry name" value="Ankyrin_rpt-contain_sf"/>
</dbReference>
<dbReference type="Gene3D" id="1.25.40.20">
    <property type="entry name" value="Ankyrin repeat-containing domain"/>
    <property type="match status" value="1"/>
</dbReference>
<keyword evidence="2" id="KW-0472">Membrane</keyword>
<dbReference type="GO" id="GO:0016020">
    <property type="term" value="C:membrane"/>
    <property type="evidence" value="ECO:0007669"/>
    <property type="project" value="TreeGrafter"/>
</dbReference>
<dbReference type="SMART" id="SM00248">
    <property type="entry name" value="ANK"/>
    <property type="match status" value="4"/>
</dbReference>
<evidence type="ECO:0000259" key="3">
    <source>
        <dbReference type="Pfam" id="PF13962"/>
    </source>
</evidence>
<proteinExistence type="predicted"/>
<dbReference type="PANTHER" id="PTHR24177">
    <property type="entry name" value="CASKIN"/>
    <property type="match status" value="1"/>
</dbReference>
<organism evidence="4 5">
    <name type="scientific">Thalictrum thalictroides</name>
    <name type="common">Rue-anemone</name>
    <name type="synonym">Anemone thalictroides</name>
    <dbReference type="NCBI Taxonomy" id="46969"/>
    <lineage>
        <taxon>Eukaryota</taxon>
        <taxon>Viridiplantae</taxon>
        <taxon>Streptophyta</taxon>
        <taxon>Embryophyta</taxon>
        <taxon>Tracheophyta</taxon>
        <taxon>Spermatophyta</taxon>
        <taxon>Magnoliopsida</taxon>
        <taxon>Ranunculales</taxon>
        <taxon>Ranunculaceae</taxon>
        <taxon>Thalictroideae</taxon>
        <taxon>Thalictrum</taxon>
    </lineage>
</organism>
<dbReference type="InterPro" id="IPR002110">
    <property type="entry name" value="Ankyrin_rpt"/>
</dbReference>
<dbReference type="Pfam" id="PF13962">
    <property type="entry name" value="PGG"/>
    <property type="match status" value="1"/>
</dbReference>
<dbReference type="Pfam" id="PF12796">
    <property type="entry name" value="Ank_2"/>
    <property type="match status" value="1"/>
</dbReference>
<accession>A0A7J6XEA3</accession>
<feature type="repeat" description="ANK" evidence="1">
    <location>
        <begin position="181"/>
        <end position="213"/>
    </location>
</feature>
<name>A0A7J6XEA3_THATH</name>
<feature type="transmembrane region" description="Helical" evidence="2">
    <location>
        <begin position="498"/>
        <end position="521"/>
    </location>
</feature>
<keyword evidence="2" id="KW-0812">Transmembrane</keyword>
<feature type="domain" description="PGG" evidence="3">
    <location>
        <begin position="452"/>
        <end position="565"/>
    </location>
</feature>
<dbReference type="EMBL" id="JABWDY010000831">
    <property type="protein sequence ID" value="KAF5207889.1"/>
    <property type="molecule type" value="Genomic_DNA"/>
</dbReference>
<dbReference type="Proteomes" id="UP000554482">
    <property type="component" value="Unassembled WGS sequence"/>
</dbReference>
<dbReference type="InterPro" id="IPR026961">
    <property type="entry name" value="PGG_dom"/>
</dbReference>
<evidence type="ECO:0000256" key="1">
    <source>
        <dbReference type="PROSITE-ProRule" id="PRU00023"/>
    </source>
</evidence>
<keyword evidence="2" id="KW-1133">Transmembrane helix</keyword>
<feature type="transmembrane region" description="Helical" evidence="2">
    <location>
        <begin position="541"/>
        <end position="566"/>
    </location>
</feature>
<evidence type="ECO:0000313" key="5">
    <source>
        <dbReference type="Proteomes" id="UP000554482"/>
    </source>
</evidence>
<sequence>MNSITTIHDQMISIEPEAENEGRELGRLPVLWKNLQTPLWSLRRKLMMVVRKITRAMERDDQPPPWSLRIPMMKKITRAMERDNWKSFKRLLDAFPEEEERKVNDEDDKYSWTNPFIDAMEKDDWKSFKYQLDLNLGAEAKKVNEEGETFLHLAVASGKEQFVIELVKRMSSEDLRLKNTDGCTALYLAAISGTKEMAEIMVEKNMDLVQVRNAHELPVVTAARHENTDMVHYLYWKTPQELLGPDKGKDGATLLTKLIISDLFDIALDLLEKYPTLAKSEDYDGRNAITVLAKKPSAFPSGRLHGKWHHCKSILGFKTQEKRSEVHALQVLKIISTQVSKMDDKQLKDAGVYEAVLEATKFGIVEFVYKVMNCNRHMVNCKDASGKGTFLYAIMYRQKKIFNLLQDMRDKKNWFSYIGKDDGNNTLHEAAIYNRFSQIDRISGVALQMQREKWMKETAAGCMVVAALIATVVFAAAFTLPGGNKENSGDPNLLDSKLFMFFIIVDAVSLLSSCSSMLMFLSILTSRYAEQDFLVSLPTKLILGLSSLIFAIGSMMAAFCATLFISVRHNNYWVPIMSTILAAVPVTLFILLQCPLLVDMSYKTNFTHVILRGSWSKANCSDIAAFVDQRESKSS</sequence>
<dbReference type="AlphaFoldDB" id="A0A7J6XEA3"/>
<dbReference type="OrthoDB" id="1880601at2759"/>
<dbReference type="PROSITE" id="PS50088">
    <property type="entry name" value="ANK_REPEAT"/>
    <property type="match status" value="1"/>
</dbReference>
<feature type="transmembrane region" description="Helical" evidence="2">
    <location>
        <begin position="458"/>
        <end position="478"/>
    </location>
</feature>
<dbReference type="PANTHER" id="PTHR24177:SF329">
    <property type="entry name" value="ANKYRIN REPEAT PROTEIN"/>
    <property type="match status" value="1"/>
</dbReference>
<keyword evidence="5" id="KW-1185">Reference proteome</keyword>
<keyword evidence="1" id="KW-0040">ANK repeat</keyword>
<gene>
    <name evidence="4" type="ORF">FRX31_002524</name>
</gene>
<protein>
    <submittedName>
        <fullName evidence="4">Ankyrin repeat family protein</fullName>
    </submittedName>
</protein>
<evidence type="ECO:0000313" key="4">
    <source>
        <dbReference type="EMBL" id="KAF5207889.1"/>
    </source>
</evidence>
<dbReference type="SUPFAM" id="SSF48403">
    <property type="entry name" value="Ankyrin repeat"/>
    <property type="match status" value="1"/>
</dbReference>
<evidence type="ECO:0000256" key="2">
    <source>
        <dbReference type="SAM" id="Phobius"/>
    </source>
</evidence>
<comment type="caution">
    <text evidence="4">The sequence shown here is derived from an EMBL/GenBank/DDBJ whole genome shotgun (WGS) entry which is preliminary data.</text>
</comment>
<feature type="transmembrane region" description="Helical" evidence="2">
    <location>
        <begin position="572"/>
        <end position="598"/>
    </location>
</feature>
<reference evidence="4 5" key="1">
    <citation type="submission" date="2020-06" db="EMBL/GenBank/DDBJ databases">
        <title>Transcriptomic and genomic resources for Thalictrum thalictroides and T. hernandezii: Facilitating candidate gene discovery in an emerging model plant lineage.</title>
        <authorList>
            <person name="Arias T."/>
            <person name="Riano-Pachon D.M."/>
            <person name="Di Stilio V.S."/>
        </authorList>
    </citation>
    <scope>NUCLEOTIDE SEQUENCE [LARGE SCALE GENOMIC DNA]</scope>
    <source>
        <strain evidence="5">cv. WT478/WT964</strain>
        <tissue evidence="4">Leaves</tissue>
    </source>
</reference>